<feature type="binding site" evidence="5">
    <location>
        <position position="200"/>
    </location>
    <ligand>
        <name>ATP</name>
        <dbReference type="ChEBI" id="CHEBI:30616"/>
    </ligand>
</feature>
<feature type="non-terminal residue" evidence="7">
    <location>
        <position position="485"/>
    </location>
</feature>
<evidence type="ECO:0000256" key="6">
    <source>
        <dbReference type="SAM" id="MobiDB-lite"/>
    </source>
</evidence>
<dbReference type="AlphaFoldDB" id="A0A9W8ANZ3"/>
<dbReference type="Pfam" id="PF00183">
    <property type="entry name" value="HSP90"/>
    <property type="match status" value="1"/>
</dbReference>
<evidence type="ECO:0000256" key="4">
    <source>
        <dbReference type="ARBA" id="ARBA00023186"/>
    </source>
</evidence>
<keyword evidence="4" id="KW-0143">Chaperone</keyword>
<evidence type="ECO:0000256" key="3">
    <source>
        <dbReference type="ARBA" id="ARBA00022840"/>
    </source>
</evidence>
<comment type="similarity">
    <text evidence="1">Belongs to the heat shock protein 90 family.</text>
</comment>
<dbReference type="Gene3D" id="3.30.565.10">
    <property type="entry name" value="Histidine kinase-like ATPase, C-terminal domain"/>
    <property type="match status" value="1"/>
</dbReference>
<dbReference type="InterPro" id="IPR036890">
    <property type="entry name" value="HATPase_C_sf"/>
</dbReference>
<dbReference type="EMBL" id="JANBPY010003591">
    <property type="protein sequence ID" value="KAJ1950989.1"/>
    <property type="molecule type" value="Genomic_DNA"/>
</dbReference>
<dbReference type="NCBIfam" id="NF003555">
    <property type="entry name" value="PRK05218.1"/>
    <property type="match status" value="1"/>
</dbReference>
<evidence type="ECO:0000313" key="7">
    <source>
        <dbReference type="EMBL" id="KAJ1950989.1"/>
    </source>
</evidence>
<evidence type="ECO:0000256" key="1">
    <source>
        <dbReference type="ARBA" id="ARBA00008239"/>
    </source>
</evidence>
<evidence type="ECO:0008006" key="9">
    <source>
        <dbReference type="Google" id="ProtNLM"/>
    </source>
</evidence>
<dbReference type="GO" id="GO:0016887">
    <property type="term" value="F:ATP hydrolysis activity"/>
    <property type="evidence" value="ECO:0007669"/>
    <property type="project" value="InterPro"/>
</dbReference>
<gene>
    <name evidence="7" type="ORF">IWQ62_006478</name>
</gene>
<keyword evidence="8" id="KW-1185">Reference proteome</keyword>
<evidence type="ECO:0000256" key="5">
    <source>
        <dbReference type="PIRSR" id="PIRSR002583-1"/>
    </source>
</evidence>
<name>A0A9W8ANZ3_9FUNG</name>
<evidence type="ECO:0000313" key="8">
    <source>
        <dbReference type="Proteomes" id="UP001150925"/>
    </source>
</evidence>
<dbReference type="GO" id="GO:0140662">
    <property type="term" value="F:ATP-dependent protein folding chaperone"/>
    <property type="evidence" value="ECO:0007669"/>
    <property type="project" value="InterPro"/>
</dbReference>
<accession>A0A9W8ANZ3</accession>
<keyword evidence="2 5" id="KW-0547">Nucleotide-binding</keyword>
<dbReference type="SUPFAM" id="SSF110942">
    <property type="entry name" value="HSP90 C-terminal domain"/>
    <property type="match status" value="1"/>
</dbReference>
<dbReference type="OrthoDB" id="28737at2759"/>
<dbReference type="Gene3D" id="1.20.120.790">
    <property type="entry name" value="Heat shock protein 90, C-terminal domain"/>
    <property type="match status" value="1"/>
</dbReference>
<protein>
    <recommendedName>
        <fullName evidence="9">Heat shock protein 90</fullName>
    </recommendedName>
</protein>
<comment type="caution">
    <text evidence="7">The sequence shown here is derived from an EMBL/GenBank/DDBJ whole genome shotgun (WGS) entry which is preliminary data.</text>
</comment>
<reference evidence="7" key="1">
    <citation type="submission" date="2022-07" db="EMBL/GenBank/DDBJ databases">
        <title>Phylogenomic reconstructions and comparative analyses of Kickxellomycotina fungi.</title>
        <authorList>
            <person name="Reynolds N.K."/>
            <person name="Stajich J.E."/>
            <person name="Barry K."/>
            <person name="Grigoriev I.V."/>
            <person name="Crous P."/>
            <person name="Smith M.E."/>
        </authorList>
    </citation>
    <scope>NUCLEOTIDE SEQUENCE</scope>
    <source>
        <strain evidence="7">RSA 1196</strain>
    </source>
</reference>
<dbReference type="GO" id="GO:0051082">
    <property type="term" value="F:unfolded protein binding"/>
    <property type="evidence" value="ECO:0007669"/>
    <property type="project" value="InterPro"/>
</dbReference>
<organism evidence="7 8">
    <name type="scientific">Dispira parvispora</name>
    <dbReference type="NCBI Taxonomy" id="1520584"/>
    <lineage>
        <taxon>Eukaryota</taxon>
        <taxon>Fungi</taxon>
        <taxon>Fungi incertae sedis</taxon>
        <taxon>Zoopagomycota</taxon>
        <taxon>Kickxellomycotina</taxon>
        <taxon>Dimargaritomycetes</taxon>
        <taxon>Dimargaritales</taxon>
        <taxon>Dimargaritaceae</taxon>
        <taxon>Dispira</taxon>
    </lineage>
</organism>
<dbReference type="Proteomes" id="UP001150925">
    <property type="component" value="Unassembled WGS sequence"/>
</dbReference>
<keyword evidence="3 5" id="KW-0067">ATP-binding</keyword>
<dbReference type="InterPro" id="IPR037196">
    <property type="entry name" value="HSP90_C"/>
</dbReference>
<dbReference type="SUPFAM" id="SSF54211">
    <property type="entry name" value="Ribosomal protein S5 domain 2-like"/>
    <property type="match status" value="1"/>
</dbReference>
<dbReference type="PANTHER" id="PTHR11528">
    <property type="entry name" value="HEAT SHOCK PROTEIN 90 FAMILY MEMBER"/>
    <property type="match status" value="1"/>
</dbReference>
<dbReference type="GO" id="GO:0005524">
    <property type="term" value="F:ATP binding"/>
    <property type="evidence" value="ECO:0007669"/>
    <property type="project" value="UniProtKB-KW"/>
</dbReference>
<dbReference type="Gene3D" id="3.30.230.80">
    <property type="match status" value="1"/>
</dbReference>
<dbReference type="PIRSF" id="PIRSF002583">
    <property type="entry name" value="Hsp90"/>
    <property type="match status" value="1"/>
</dbReference>
<dbReference type="InterPro" id="IPR020568">
    <property type="entry name" value="Ribosomal_Su5_D2-typ_SF"/>
</dbReference>
<feature type="non-terminal residue" evidence="7">
    <location>
        <position position="1"/>
    </location>
</feature>
<dbReference type="Gene3D" id="3.40.50.11260">
    <property type="match status" value="1"/>
</dbReference>
<feature type="region of interest" description="Disordered" evidence="6">
    <location>
        <begin position="36"/>
        <end position="82"/>
    </location>
</feature>
<feature type="compositionally biased region" description="Acidic residues" evidence="6">
    <location>
        <begin position="40"/>
        <end position="56"/>
    </location>
</feature>
<sequence length="485" mass="56239">DDEAEYLEEQRLKTLIEKHSKFTSFPIYLWSKTSETIEVPVEDVDQEEKETAEEKEDENKAEVEDDTEDTEDKPKTTTQTIEKEEWTQVNSRQPIWMRDPKDVSEDEYKEFYQDFTKEVSDPLTYNHFKAEGTMDFRGLIFIPAKQPNNYIQSFQSTVNSVKLFVKRVFITDELGEFLPRYLNFVKVLIDADDLPLNVSRETLQNSRELNSIKKTLVRKILDTLGRLAIKDPKKYKNFLEQFGANLRMGITEDNPNRSKIARLLRFDSSASKHPTSFEEYVSRMKKGQKSIYYIAANSLAEAKASPYVEALLARGYEVLFMTNQLDEYTMQALMQYNGKQLRNVAQSGFEFGDEDEADKTTLKDLEKDYEPLVKFLGDHLSERIEKAVVSNRLTTSPCAIAASNMGWSGTMERFMKAQDRGQNDFMTKYYLSQKKVFEINPYHPIMKDLLKRVADNKDDEKVKTTAEILLDTATLQSGYDLQDIP</sequence>
<proteinExistence type="inferred from homology"/>
<evidence type="ECO:0000256" key="2">
    <source>
        <dbReference type="ARBA" id="ARBA00022741"/>
    </source>
</evidence>
<dbReference type="InterPro" id="IPR001404">
    <property type="entry name" value="Hsp90_fam"/>
</dbReference>